<evidence type="ECO:0000313" key="7">
    <source>
        <dbReference type="EMBL" id="ESP02752.1"/>
    </source>
</evidence>
<dbReference type="GeneID" id="20230652"/>
<keyword evidence="4" id="KW-0325">Glycoprotein</keyword>
<keyword evidence="2" id="KW-0964">Secreted</keyword>
<dbReference type="OrthoDB" id="6162362at2759"/>
<dbReference type="PANTHER" id="PTHR15031">
    <property type="entry name" value="CARTILAGE INTERMEDIATE LAYER PROTEIN CLIP"/>
    <property type="match status" value="1"/>
</dbReference>
<accession>V4BA54</accession>
<feature type="domain" description="WxxW" evidence="6">
    <location>
        <begin position="25"/>
        <end position="108"/>
    </location>
</feature>
<sequence>MNSIKLLVILKFVLLSLLAKPQCTWTRFYDRDNPSASGDWEDLSTLRKENKGEICEKPVDIEARLTDGRPYTAGGDIITLSASVGLICKNNQQTSGNRCDDYKVRFCCPKG</sequence>
<evidence type="ECO:0000256" key="2">
    <source>
        <dbReference type="ARBA" id="ARBA00022525"/>
    </source>
</evidence>
<evidence type="ECO:0000259" key="6">
    <source>
        <dbReference type="Pfam" id="PF13330"/>
    </source>
</evidence>
<evidence type="ECO:0000256" key="5">
    <source>
        <dbReference type="SAM" id="SignalP"/>
    </source>
</evidence>
<evidence type="ECO:0000256" key="1">
    <source>
        <dbReference type="ARBA" id="ARBA00004613"/>
    </source>
</evidence>
<evidence type="ECO:0000313" key="8">
    <source>
        <dbReference type="Proteomes" id="UP000030746"/>
    </source>
</evidence>
<dbReference type="CTD" id="20230652"/>
<dbReference type="KEGG" id="lgi:LOTGIDRAFT_110884"/>
<name>V4BA54_LOTGI</name>
<proteinExistence type="predicted"/>
<dbReference type="HOGENOM" id="CLU_162414_0_0_1"/>
<dbReference type="Pfam" id="PF13330">
    <property type="entry name" value="Mucin2_WxxW"/>
    <property type="match status" value="1"/>
</dbReference>
<dbReference type="RefSeq" id="XP_009046222.1">
    <property type="nucleotide sequence ID" value="XM_009047974.1"/>
</dbReference>
<keyword evidence="8" id="KW-1185">Reference proteome</keyword>
<dbReference type="AlphaFoldDB" id="V4BA54"/>
<comment type="subcellular location">
    <subcellularLocation>
        <location evidence="1">Secreted</location>
    </subcellularLocation>
</comment>
<protein>
    <recommendedName>
        <fullName evidence="6">WxxW domain-containing protein</fullName>
    </recommendedName>
</protein>
<gene>
    <name evidence="7" type="ORF">LOTGIDRAFT_110884</name>
</gene>
<evidence type="ECO:0000256" key="3">
    <source>
        <dbReference type="ARBA" id="ARBA00022729"/>
    </source>
</evidence>
<feature type="chain" id="PRO_5004719425" description="WxxW domain-containing protein" evidence="5">
    <location>
        <begin position="27"/>
        <end position="111"/>
    </location>
</feature>
<organism evidence="7 8">
    <name type="scientific">Lottia gigantea</name>
    <name type="common">Giant owl limpet</name>
    <dbReference type="NCBI Taxonomy" id="225164"/>
    <lineage>
        <taxon>Eukaryota</taxon>
        <taxon>Metazoa</taxon>
        <taxon>Spiralia</taxon>
        <taxon>Lophotrochozoa</taxon>
        <taxon>Mollusca</taxon>
        <taxon>Gastropoda</taxon>
        <taxon>Patellogastropoda</taxon>
        <taxon>Lottioidea</taxon>
        <taxon>Lottiidae</taxon>
        <taxon>Lottia</taxon>
    </lineage>
</organism>
<keyword evidence="3 5" id="KW-0732">Signal</keyword>
<dbReference type="PANTHER" id="PTHR15031:SF4">
    <property type="entry name" value="CARTILAGE INTERMEDIATE LAYER PROTEIN 1"/>
    <property type="match status" value="1"/>
</dbReference>
<dbReference type="InterPro" id="IPR025155">
    <property type="entry name" value="WxxW_domain"/>
</dbReference>
<reference evidence="7 8" key="1">
    <citation type="journal article" date="2013" name="Nature">
        <title>Insights into bilaterian evolution from three spiralian genomes.</title>
        <authorList>
            <person name="Simakov O."/>
            <person name="Marletaz F."/>
            <person name="Cho S.J."/>
            <person name="Edsinger-Gonzales E."/>
            <person name="Havlak P."/>
            <person name="Hellsten U."/>
            <person name="Kuo D.H."/>
            <person name="Larsson T."/>
            <person name="Lv J."/>
            <person name="Arendt D."/>
            <person name="Savage R."/>
            <person name="Osoegawa K."/>
            <person name="de Jong P."/>
            <person name="Grimwood J."/>
            <person name="Chapman J.A."/>
            <person name="Shapiro H."/>
            <person name="Aerts A."/>
            <person name="Otillar R.P."/>
            <person name="Terry A.Y."/>
            <person name="Boore J.L."/>
            <person name="Grigoriev I.V."/>
            <person name="Lindberg D.R."/>
            <person name="Seaver E.C."/>
            <person name="Weisblat D.A."/>
            <person name="Putnam N.H."/>
            <person name="Rokhsar D.S."/>
        </authorList>
    </citation>
    <scope>NUCLEOTIDE SEQUENCE [LARGE SCALE GENOMIC DNA]</scope>
</reference>
<evidence type="ECO:0000256" key="4">
    <source>
        <dbReference type="ARBA" id="ARBA00023180"/>
    </source>
</evidence>
<dbReference type="OMA" id="ETHRFNW"/>
<dbReference type="GO" id="GO:0005576">
    <property type="term" value="C:extracellular region"/>
    <property type="evidence" value="ECO:0007669"/>
    <property type="project" value="UniProtKB-SubCell"/>
</dbReference>
<feature type="signal peptide" evidence="5">
    <location>
        <begin position="1"/>
        <end position="26"/>
    </location>
</feature>
<dbReference type="InterPro" id="IPR039675">
    <property type="entry name" value="CILP1/CILP2"/>
</dbReference>
<dbReference type="Proteomes" id="UP000030746">
    <property type="component" value="Unassembled WGS sequence"/>
</dbReference>
<dbReference type="EMBL" id="KB200129">
    <property type="protein sequence ID" value="ESP02752.1"/>
    <property type="molecule type" value="Genomic_DNA"/>
</dbReference>